<sequence length="204" mass="23932">MSVWTYFTYGYLLTAILTFYPTLKAILRKVKLHPGGESFDKNQHFSEQTRELLTQHYSRIQGTLIFWKNQAEKYRNFHYYCLCWTIPSSITIPILIQSMNAGNFNSSSLLVTIISSHTAILLAFHRGFKVDKNFKSFRHGESEFYDLYRRLLDRPSSFGKNEIEQIENYFIEVETIRKFVRNAETDNMPSIEDTKAPNNKTTSI</sequence>
<evidence type="ECO:0000256" key="1">
    <source>
        <dbReference type="SAM" id="Phobius"/>
    </source>
</evidence>
<evidence type="ECO:0000313" key="2">
    <source>
        <dbReference type="EMBL" id="MBE4910184.1"/>
    </source>
</evidence>
<keyword evidence="1" id="KW-1133">Transmembrane helix</keyword>
<feature type="transmembrane region" description="Helical" evidence="1">
    <location>
        <begin position="6"/>
        <end position="23"/>
    </location>
</feature>
<feature type="transmembrane region" description="Helical" evidence="1">
    <location>
        <begin position="77"/>
        <end position="96"/>
    </location>
</feature>
<dbReference type="RefSeq" id="WP_193539446.1">
    <property type="nucleotide sequence ID" value="NZ_JADCLJ010000024.1"/>
</dbReference>
<comment type="caution">
    <text evidence="2">The sequence shown here is derived from an EMBL/GenBank/DDBJ whole genome shotgun (WGS) entry which is preliminary data.</text>
</comment>
<evidence type="ECO:0000313" key="3">
    <source>
        <dbReference type="Proteomes" id="UP001516662"/>
    </source>
</evidence>
<gene>
    <name evidence="2" type="ORF">IMZ08_19280</name>
</gene>
<dbReference type="Proteomes" id="UP001516662">
    <property type="component" value="Unassembled WGS sequence"/>
</dbReference>
<keyword evidence="1" id="KW-0812">Transmembrane</keyword>
<name>A0ABR9QPS2_9BACI</name>
<reference evidence="2 3" key="1">
    <citation type="submission" date="2020-10" db="EMBL/GenBank/DDBJ databases">
        <title>Bacillus sp. HD4P25, an endophyte from a halophyte.</title>
        <authorList>
            <person name="Sun J.-Q."/>
        </authorList>
    </citation>
    <scope>NUCLEOTIDE SEQUENCE [LARGE SCALE GENOMIC DNA]</scope>
    <source>
        <strain evidence="2 3">YIM 93174</strain>
    </source>
</reference>
<keyword evidence="3" id="KW-1185">Reference proteome</keyword>
<keyword evidence="1" id="KW-0472">Membrane</keyword>
<protein>
    <submittedName>
        <fullName evidence="2">DUF4231 domain-containing protein</fullName>
    </submittedName>
</protein>
<proteinExistence type="predicted"/>
<dbReference type="EMBL" id="JADCLJ010000024">
    <property type="protein sequence ID" value="MBE4910184.1"/>
    <property type="molecule type" value="Genomic_DNA"/>
</dbReference>
<feature type="transmembrane region" description="Helical" evidence="1">
    <location>
        <begin position="108"/>
        <end position="128"/>
    </location>
</feature>
<accession>A0ABR9QPS2</accession>
<organism evidence="2 3">
    <name type="scientific">Litchfieldia luteola</name>
    <dbReference type="NCBI Taxonomy" id="682179"/>
    <lineage>
        <taxon>Bacteria</taxon>
        <taxon>Bacillati</taxon>
        <taxon>Bacillota</taxon>
        <taxon>Bacilli</taxon>
        <taxon>Bacillales</taxon>
        <taxon>Bacillaceae</taxon>
        <taxon>Litchfieldia</taxon>
    </lineage>
</organism>